<dbReference type="AlphaFoldDB" id="A0A1T1DGD5"/>
<evidence type="ECO:0000313" key="2">
    <source>
        <dbReference type="Proteomes" id="UP000191008"/>
    </source>
</evidence>
<sequence>MILQTKKFQRIMTRYCRFNGFFEEELKSSHIAPERLDLKNRSLETLFFLFQSICNPSTILFLRELPDPSWIQFWKDRGIQFCDFQLLKRNSKKILQSSSTINPIRTWEEWGSVSDLNDSGEILFSSEKASLSKRLNSKILLTRWKSEQGFQDIPSKILEKPYDLSDLISEWSELQTDKIVLKPEFSFSGRHKILKFISIVSEQWENSEFQKEPSWFPCVAQPWVQRTYDFSCLYDFNAVVPTFLGSTIQICDPKGTYNGAYTTSKKESEFFFFLLEPIVKKLSESFSTEYQGPVSIDGFEFYSQNIKKIQRISETNYRWSMGRILFELSKSVFFQQKRNTSGENLSILTLPLKQTIPNYSEWIYDWGQSQEIEIFPLTPDRFASGKPYGTSWVLLRFLKNSEERIQDRIQKFYSEWRKRILH</sequence>
<gene>
    <name evidence="1" type="ORF">B1J93_19445</name>
</gene>
<accession>A0A1T1DGD5</accession>
<dbReference type="Proteomes" id="UP000191008">
    <property type="component" value="Unassembled WGS sequence"/>
</dbReference>
<organism evidence="1 2">
    <name type="scientific">Leptospira kirschneri serovar Pomona</name>
    <dbReference type="NCBI Taxonomy" id="561005"/>
    <lineage>
        <taxon>Bacteria</taxon>
        <taxon>Pseudomonadati</taxon>
        <taxon>Spirochaetota</taxon>
        <taxon>Spirochaetia</taxon>
        <taxon>Leptospirales</taxon>
        <taxon>Leptospiraceae</taxon>
        <taxon>Leptospira</taxon>
    </lineage>
</organism>
<protein>
    <submittedName>
        <fullName evidence="1">Uncharacterized protein</fullName>
    </submittedName>
</protein>
<proteinExistence type="predicted"/>
<dbReference type="RefSeq" id="WP_004755604.1">
    <property type="nucleotide sequence ID" value="NZ_MVIT01000078.1"/>
</dbReference>
<evidence type="ECO:0000313" key="1">
    <source>
        <dbReference type="EMBL" id="OOV39780.1"/>
    </source>
</evidence>
<dbReference type="GeneID" id="34313202"/>
<comment type="caution">
    <text evidence="1">The sequence shown here is derived from an EMBL/GenBank/DDBJ whole genome shotgun (WGS) entry which is preliminary data.</text>
</comment>
<reference evidence="1 2" key="1">
    <citation type="submission" date="2017-02" db="EMBL/GenBank/DDBJ databases">
        <title>Comparative genomic analysis of Brazilian Leptospira kirschneri strains of different serogroups.</title>
        <authorList>
            <person name="Moreno L.Z."/>
            <person name="Miraglia F."/>
            <person name="Kremer F.S."/>
            <person name="Eslabao M.R."/>
            <person name="Lilenbaum W."/>
            <person name="Dellagostin O.A."/>
            <person name="Moreno A.M."/>
        </authorList>
    </citation>
    <scope>NUCLEOTIDE SEQUENCE [LARGE SCALE GENOMIC DNA]</scope>
    <source>
        <strain evidence="1 2">M110/06</strain>
    </source>
</reference>
<name>A0A1T1DGD5_9LEPT</name>
<dbReference type="EMBL" id="MVIT01000078">
    <property type="protein sequence ID" value="OOV39780.1"/>
    <property type="molecule type" value="Genomic_DNA"/>
</dbReference>